<comment type="caution">
    <text evidence="4">The sequence shown here is derived from an EMBL/GenBank/DDBJ whole genome shotgun (WGS) entry which is preliminary data.</text>
</comment>
<feature type="compositionally biased region" description="Basic and acidic residues" evidence="3">
    <location>
        <begin position="37"/>
        <end position="52"/>
    </location>
</feature>
<accession>A0ABP3HN25</accession>
<dbReference type="InterPro" id="IPR007336">
    <property type="entry name" value="YihI"/>
</dbReference>
<gene>
    <name evidence="4" type="ORF">GCM10009092_41550</name>
</gene>
<dbReference type="EMBL" id="BAAAEI010000029">
    <property type="protein sequence ID" value="GAA0372987.1"/>
    <property type="molecule type" value="Genomic_DNA"/>
</dbReference>
<evidence type="ECO:0008006" key="6">
    <source>
        <dbReference type="Google" id="ProtNLM"/>
    </source>
</evidence>
<protein>
    <recommendedName>
        <fullName evidence="6">Der GTPase-activating protein YihI</fullName>
    </recommendedName>
</protein>
<dbReference type="RefSeq" id="WP_343847335.1">
    <property type="nucleotide sequence ID" value="NZ_BAAAEI010000029.1"/>
</dbReference>
<reference evidence="5" key="1">
    <citation type="journal article" date="2019" name="Int. J. Syst. Evol. Microbiol.">
        <title>The Global Catalogue of Microorganisms (GCM) 10K type strain sequencing project: providing services to taxonomists for standard genome sequencing and annotation.</title>
        <authorList>
            <consortium name="The Broad Institute Genomics Platform"/>
            <consortium name="The Broad Institute Genome Sequencing Center for Infectious Disease"/>
            <person name="Wu L."/>
            <person name="Ma J."/>
        </authorList>
    </citation>
    <scope>NUCLEOTIDE SEQUENCE [LARGE SCALE GENOMIC DNA]</scope>
    <source>
        <strain evidence="5">JCM 13378</strain>
    </source>
</reference>
<feature type="region of interest" description="Disordered" evidence="3">
    <location>
        <begin position="1"/>
        <end position="55"/>
    </location>
</feature>
<evidence type="ECO:0000313" key="4">
    <source>
        <dbReference type="EMBL" id="GAA0372987.1"/>
    </source>
</evidence>
<dbReference type="NCBIfam" id="NF003560">
    <property type="entry name" value="PRK05244.1-1"/>
    <property type="match status" value="1"/>
</dbReference>
<evidence type="ECO:0000313" key="5">
    <source>
        <dbReference type="Proteomes" id="UP001501757"/>
    </source>
</evidence>
<feature type="compositionally biased region" description="Basic residues" evidence="3">
    <location>
        <begin position="1"/>
        <end position="11"/>
    </location>
</feature>
<keyword evidence="1" id="KW-0343">GTPase activation</keyword>
<dbReference type="Proteomes" id="UP001501757">
    <property type="component" value="Unassembled WGS sequence"/>
</dbReference>
<keyword evidence="2" id="KW-0690">Ribosome biogenesis</keyword>
<dbReference type="Pfam" id="PF04220">
    <property type="entry name" value="YihI"/>
    <property type="match status" value="1"/>
</dbReference>
<name>A0ABP3HN25_9ALTE</name>
<organism evidence="4 5">
    <name type="scientific">Bowmanella denitrificans</name>
    <dbReference type="NCBI Taxonomy" id="366582"/>
    <lineage>
        <taxon>Bacteria</taxon>
        <taxon>Pseudomonadati</taxon>
        <taxon>Pseudomonadota</taxon>
        <taxon>Gammaproteobacteria</taxon>
        <taxon>Alteromonadales</taxon>
        <taxon>Alteromonadaceae</taxon>
        <taxon>Bowmanella</taxon>
    </lineage>
</organism>
<proteinExistence type="predicted"/>
<sequence>MPKPLRPKKSPKSNVVEDKKPKRRTGKPAGNRNNTVPKREEKVAKAQRDPRIGSKKPVVLIAEKAKTTDKARFFSPAAELKAIEADQRLDGLMDKIDAGQALTAEEQRYVDDKLSRHQELCALMGIAAEVDQEVDEQDLLDKFENSSLDPFRK</sequence>
<evidence type="ECO:0000256" key="2">
    <source>
        <dbReference type="ARBA" id="ARBA00022517"/>
    </source>
</evidence>
<evidence type="ECO:0000256" key="1">
    <source>
        <dbReference type="ARBA" id="ARBA00022468"/>
    </source>
</evidence>
<evidence type="ECO:0000256" key="3">
    <source>
        <dbReference type="SAM" id="MobiDB-lite"/>
    </source>
</evidence>
<keyword evidence="5" id="KW-1185">Reference proteome</keyword>